<dbReference type="InterPro" id="IPR006312">
    <property type="entry name" value="TatA/E"/>
</dbReference>
<dbReference type="PANTHER" id="PTHR42982:SF1">
    <property type="entry name" value="SEC-INDEPENDENT PROTEIN TRANSLOCASE PROTEIN TATA"/>
    <property type="match status" value="1"/>
</dbReference>
<comment type="subcellular location">
    <subcellularLocation>
        <location evidence="1 9">Cell membrane</location>
        <topology evidence="1 9">Single-pass membrane protein</topology>
    </subcellularLocation>
</comment>
<keyword evidence="8 9" id="KW-0472">Membrane</keyword>
<comment type="similarity">
    <text evidence="9">Belongs to the TatA/E family.</text>
</comment>
<evidence type="ECO:0000256" key="6">
    <source>
        <dbReference type="ARBA" id="ARBA00022989"/>
    </source>
</evidence>
<dbReference type="InterPro" id="IPR003369">
    <property type="entry name" value="TatA/B/E"/>
</dbReference>
<feature type="region of interest" description="Disordered" evidence="10">
    <location>
        <begin position="50"/>
        <end position="74"/>
    </location>
</feature>
<keyword evidence="6 9" id="KW-1133">Transmembrane helix</keyword>
<keyword evidence="7 9" id="KW-0811">Translocation</keyword>
<evidence type="ECO:0000256" key="1">
    <source>
        <dbReference type="ARBA" id="ARBA00004162"/>
    </source>
</evidence>
<evidence type="ECO:0000313" key="12">
    <source>
        <dbReference type="Proteomes" id="UP000441455"/>
    </source>
</evidence>
<evidence type="ECO:0000256" key="10">
    <source>
        <dbReference type="SAM" id="MobiDB-lite"/>
    </source>
</evidence>
<dbReference type="Pfam" id="PF02416">
    <property type="entry name" value="TatA_B_E"/>
    <property type="match status" value="1"/>
</dbReference>
<name>A0A6N7W1W8_ACIFE</name>
<evidence type="ECO:0000256" key="9">
    <source>
        <dbReference type="HAMAP-Rule" id="MF_00236"/>
    </source>
</evidence>
<feature type="compositionally biased region" description="Polar residues" evidence="10">
    <location>
        <begin position="64"/>
        <end position="74"/>
    </location>
</feature>
<gene>
    <name evidence="9 11" type="primary">tatA</name>
    <name evidence="11" type="ORF">FX155_06255</name>
</gene>
<feature type="compositionally biased region" description="Basic and acidic residues" evidence="10">
    <location>
        <begin position="52"/>
        <end position="63"/>
    </location>
</feature>
<evidence type="ECO:0000256" key="4">
    <source>
        <dbReference type="ARBA" id="ARBA00022692"/>
    </source>
</evidence>
<dbReference type="EMBL" id="VULN01000007">
    <property type="protein sequence ID" value="MSS82196.1"/>
    <property type="molecule type" value="Genomic_DNA"/>
</dbReference>
<organism evidence="11 12">
    <name type="scientific">Acidaminococcus fermentans</name>
    <dbReference type="NCBI Taxonomy" id="905"/>
    <lineage>
        <taxon>Bacteria</taxon>
        <taxon>Bacillati</taxon>
        <taxon>Bacillota</taxon>
        <taxon>Negativicutes</taxon>
        <taxon>Acidaminococcales</taxon>
        <taxon>Acidaminococcaceae</taxon>
        <taxon>Acidaminococcus</taxon>
    </lineage>
</organism>
<reference evidence="11 12" key="1">
    <citation type="submission" date="2019-08" db="EMBL/GenBank/DDBJ databases">
        <title>In-depth cultivation of the pig gut microbiome towards novel bacterial diversity and tailored functional studies.</title>
        <authorList>
            <person name="Wylensek D."/>
            <person name="Hitch T.C.A."/>
            <person name="Clavel T."/>
        </authorList>
    </citation>
    <scope>NUCLEOTIDE SEQUENCE [LARGE SCALE GENOMIC DNA]</scope>
    <source>
        <strain evidence="11 12">WCA-389-WT-5B</strain>
    </source>
</reference>
<keyword evidence="4 9" id="KW-0812">Transmembrane</keyword>
<dbReference type="GO" id="GO:0008320">
    <property type="term" value="F:protein transmembrane transporter activity"/>
    <property type="evidence" value="ECO:0007669"/>
    <property type="project" value="UniProtKB-UniRule"/>
</dbReference>
<dbReference type="NCBIfam" id="TIGR01411">
    <property type="entry name" value="tatAE"/>
    <property type="match status" value="1"/>
</dbReference>
<dbReference type="AlphaFoldDB" id="A0A6N7W1W8"/>
<evidence type="ECO:0000256" key="3">
    <source>
        <dbReference type="ARBA" id="ARBA00022475"/>
    </source>
</evidence>
<dbReference type="OrthoDB" id="9800908at2"/>
<sequence>MFGLGVPELLLILVIALVVFGPGKLPSIGAALGKSMREFKDAVNAVETIEPAEAKNETQEPEKNGQTGSAAPKA</sequence>
<evidence type="ECO:0000256" key="7">
    <source>
        <dbReference type="ARBA" id="ARBA00023010"/>
    </source>
</evidence>
<evidence type="ECO:0000256" key="5">
    <source>
        <dbReference type="ARBA" id="ARBA00022927"/>
    </source>
</evidence>
<dbReference type="RefSeq" id="WP_154488093.1">
    <property type="nucleotide sequence ID" value="NZ_CALEXD010000015.1"/>
</dbReference>
<dbReference type="GO" id="GO:0043953">
    <property type="term" value="P:protein transport by the Tat complex"/>
    <property type="evidence" value="ECO:0007669"/>
    <property type="project" value="UniProtKB-UniRule"/>
</dbReference>
<evidence type="ECO:0000256" key="8">
    <source>
        <dbReference type="ARBA" id="ARBA00023136"/>
    </source>
</evidence>
<dbReference type="PRINTS" id="PR01506">
    <property type="entry name" value="TATBPROTEIN"/>
</dbReference>
<comment type="subunit">
    <text evidence="9">Forms a complex with TatC.</text>
</comment>
<keyword evidence="5 9" id="KW-0653">Protein transport</keyword>
<comment type="caution">
    <text evidence="11">The sequence shown here is derived from an EMBL/GenBank/DDBJ whole genome shotgun (WGS) entry which is preliminary data.</text>
</comment>
<dbReference type="PANTHER" id="PTHR42982">
    <property type="entry name" value="SEC-INDEPENDENT PROTEIN TRANSLOCASE PROTEIN TATA"/>
    <property type="match status" value="1"/>
</dbReference>
<dbReference type="HAMAP" id="MF_00236">
    <property type="entry name" value="TatA_E"/>
    <property type="match status" value="1"/>
</dbReference>
<evidence type="ECO:0000313" key="11">
    <source>
        <dbReference type="EMBL" id="MSS82196.1"/>
    </source>
</evidence>
<protein>
    <recommendedName>
        <fullName evidence="9">Sec-independent protein translocase protein TatA</fullName>
    </recommendedName>
</protein>
<dbReference type="GO" id="GO:0033281">
    <property type="term" value="C:TAT protein transport complex"/>
    <property type="evidence" value="ECO:0007669"/>
    <property type="project" value="UniProtKB-UniRule"/>
</dbReference>
<comment type="function">
    <text evidence="9">Part of the twin-arginine translocation (Tat) system that transports large folded proteins containing a characteristic twin-arginine motif in their signal peptide across membranes. TatA could form the protein-conducting channel of the Tat system.</text>
</comment>
<dbReference type="Proteomes" id="UP000441455">
    <property type="component" value="Unassembled WGS sequence"/>
</dbReference>
<dbReference type="NCBIfam" id="NF011430">
    <property type="entry name" value="PRK14861.1"/>
    <property type="match status" value="1"/>
</dbReference>
<dbReference type="Gene3D" id="1.20.5.3310">
    <property type="match status" value="1"/>
</dbReference>
<keyword evidence="3 9" id="KW-1003">Cell membrane</keyword>
<accession>A0A6N7W1W8</accession>
<keyword evidence="2 9" id="KW-0813">Transport</keyword>
<proteinExistence type="inferred from homology"/>
<evidence type="ECO:0000256" key="2">
    <source>
        <dbReference type="ARBA" id="ARBA00022448"/>
    </source>
</evidence>